<proteinExistence type="predicted"/>
<accession>U4LD17</accession>
<evidence type="ECO:0000313" key="2">
    <source>
        <dbReference type="EMBL" id="CCX17167.1"/>
    </source>
</evidence>
<gene>
    <name evidence="2" type="ORF">PCON_04151</name>
</gene>
<dbReference type="Proteomes" id="UP000018144">
    <property type="component" value="Unassembled WGS sequence"/>
</dbReference>
<dbReference type="EMBL" id="HF936599">
    <property type="protein sequence ID" value="CCX17167.1"/>
    <property type="molecule type" value="Genomic_DNA"/>
</dbReference>
<evidence type="ECO:0000256" key="1">
    <source>
        <dbReference type="SAM" id="MobiDB-lite"/>
    </source>
</evidence>
<dbReference type="AlphaFoldDB" id="U4LD17"/>
<name>U4LD17_PYROM</name>
<feature type="region of interest" description="Disordered" evidence="1">
    <location>
        <begin position="1"/>
        <end position="49"/>
    </location>
</feature>
<organism evidence="2 3">
    <name type="scientific">Pyronema omphalodes (strain CBS 100304)</name>
    <name type="common">Pyronema confluens</name>
    <dbReference type="NCBI Taxonomy" id="1076935"/>
    <lineage>
        <taxon>Eukaryota</taxon>
        <taxon>Fungi</taxon>
        <taxon>Dikarya</taxon>
        <taxon>Ascomycota</taxon>
        <taxon>Pezizomycotina</taxon>
        <taxon>Pezizomycetes</taxon>
        <taxon>Pezizales</taxon>
        <taxon>Pyronemataceae</taxon>
        <taxon>Pyronema</taxon>
    </lineage>
</organism>
<reference evidence="2 3" key="1">
    <citation type="journal article" date="2013" name="PLoS Genet.">
        <title>The genome and development-dependent transcriptomes of Pyronema confluens: a window into fungal evolution.</title>
        <authorList>
            <person name="Traeger S."/>
            <person name="Altegoer F."/>
            <person name="Freitag M."/>
            <person name="Gabaldon T."/>
            <person name="Kempken F."/>
            <person name="Kumar A."/>
            <person name="Marcet-Houben M."/>
            <person name="Poggeler S."/>
            <person name="Stajich J.E."/>
            <person name="Nowrousian M."/>
        </authorList>
    </citation>
    <scope>NUCLEOTIDE SEQUENCE [LARGE SCALE GENOMIC DNA]</scope>
    <source>
        <strain evidence="3">CBS 100304</strain>
        <tissue evidence="2">Vegetative mycelium</tissue>
    </source>
</reference>
<sequence length="79" mass="7457">MFSFLKSKNSSKKETDTKAHTCAPKATSSWGGHSTDGGWDAKPKSGANNDAEAAGACGGGCGGGCGGEGGCGGGCGGGK</sequence>
<keyword evidence="3" id="KW-1185">Reference proteome</keyword>
<protein>
    <submittedName>
        <fullName evidence="2">Uncharacterized protein</fullName>
    </submittedName>
</protein>
<evidence type="ECO:0000313" key="3">
    <source>
        <dbReference type="Proteomes" id="UP000018144"/>
    </source>
</evidence>